<keyword evidence="2" id="KW-0472">Membrane</keyword>
<dbReference type="InterPro" id="IPR043519">
    <property type="entry name" value="NT_sf"/>
</dbReference>
<evidence type="ECO:0000313" key="3">
    <source>
        <dbReference type="EMBL" id="KAA1188939.1"/>
    </source>
</evidence>
<evidence type="ECO:0000256" key="1">
    <source>
        <dbReference type="SAM" id="MobiDB-lite"/>
    </source>
</evidence>
<evidence type="ECO:0000313" key="4">
    <source>
        <dbReference type="Proteomes" id="UP000323708"/>
    </source>
</evidence>
<gene>
    <name evidence="3" type="ORF">F0M18_17195</name>
</gene>
<evidence type="ECO:0000256" key="2">
    <source>
        <dbReference type="SAM" id="Phobius"/>
    </source>
</evidence>
<sequence length="232" mass="26535">MASQENSETKKRGRKSSAGEKPKLRNIPRNWLHQALFYMDRTEFLVRITVECLAFSILLLPISMLLQTMLFDRGTLILSFLLVHSTFWILNSNWWALMLFTFPGIRNSGERASCEYLSRMAVRLRATDSIAALAIYGSPTRGAWHDKSDLDLRILRKEGFVNGLIAAAITMRERAIAFLYGQPIDLFLADSPAFLKKMRGDEEPIILLKRGRTAANYFANDEVMIVDTWPEK</sequence>
<dbReference type="RefSeq" id="WP_149612702.1">
    <property type="nucleotide sequence ID" value="NZ_VTUX01000009.1"/>
</dbReference>
<organism evidence="3 4">
    <name type="scientific">Pseudohalioglobus sediminis</name>
    <dbReference type="NCBI Taxonomy" id="2606449"/>
    <lineage>
        <taxon>Bacteria</taxon>
        <taxon>Pseudomonadati</taxon>
        <taxon>Pseudomonadota</taxon>
        <taxon>Gammaproteobacteria</taxon>
        <taxon>Cellvibrionales</taxon>
        <taxon>Halieaceae</taxon>
        <taxon>Pseudohalioglobus</taxon>
    </lineage>
</organism>
<feature type="region of interest" description="Disordered" evidence="1">
    <location>
        <begin position="1"/>
        <end position="22"/>
    </location>
</feature>
<keyword evidence="2" id="KW-1133">Transmembrane helix</keyword>
<reference evidence="3 4" key="1">
    <citation type="submission" date="2019-09" db="EMBL/GenBank/DDBJ databases">
        <authorList>
            <person name="Chen X.-Y."/>
        </authorList>
    </citation>
    <scope>NUCLEOTIDE SEQUENCE [LARGE SCALE GENOMIC DNA]</scope>
    <source>
        <strain evidence="3 4">NY5</strain>
    </source>
</reference>
<keyword evidence="2" id="KW-0812">Transmembrane</keyword>
<dbReference type="SUPFAM" id="SSF81301">
    <property type="entry name" value="Nucleotidyltransferase"/>
    <property type="match status" value="1"/>
</dbReference>
<dbReference type="Proteomes" id="UP000323708">
    <property type="component" value="Unassembled WGS sequence"/>
</dbReference>
<comment type="caution">
    <text evidence="3">The sequence shown here is derived from an EMBL/GenBank/DDBJ whole genome shotgun (WGS) entry which is preliminary data.</text>
</comment>
<name>A0A5B0WSW1_9GAMM</name>
<protein>
    <submittedName>
        <fullName evidence="3">Uncharacterized protein</fullName>
    </submittedName>
</protein>
<proteinExistence type="predicted"/>
<feature type="transmembrane region" description="Helical" evidence="2">
    <location>
        <begin position="76"/>
        <end position="102"/>
    </location>
</feature>
<accession>A0A5B0WSW1</accession>
<dbReference type="EMBL" id="VTUX01000009">
    <property type="protein sequence ID" value="KAA1188939.1"/>
    <property type="molecule type" value="Genomic_DNA"/>
</dbReference>
<dbReference type="Gene3D" id="3.30.460.10">
    <property type="entry name" value="Beta Polymerase, domain 2"/>
    <property type="match status" value="1"/>
</dbReference>
<dbReference type="AlphaFoldDB" id="A0A5B0WSW1"/>
<keyword evidence="4" id="KW-1185">Reference proteome</keyword>
<feature type="transmembrane region" description="Helical" evidence="2">
    <location>
        <begin position="44"/>
        <end position="64"/>
    </location>
</feature>